<dbReference type="Proteomes" id="UP000000485">
    <property type="component" value="Chromosome"/>
</dbReference>
<accession>F8A2F0</accession>
<dbReference type="KEGG" id="cga:Celgi_1288"/>
<dbReference type="STRING" id="593907.Celgi_1288"/>
<sequence>MSRGISDPAMLRLADMRRRVHEGDAATLDVLMGLAEVVAALAEAVAALTPATPPAGGAGGTKGAGQ</sequence>
<dbReference type="EMBL" id="CP002665">
    <property type="protein sequence ID" value="AEI11807.1"/>
    <property type="molecule type" value="Genomic_DNA"/>
</dbReference>
<dbReference type="AlphaFoldDB" id="F8A2F0"/>
<dbReference type="HOGENOM" id="CLU_2823215_0_0_11"/>
<dbReference type="RefSeq" id="WP_013883326.1">
    <property type="nucleotide sequence ID" value="NC_015671.1"/>
</dbReference>
<evidence type="ECO:0000313" key="2">
    <source>
        <dbReference type="Proteomes" id="UP000000485"/>
    </source>
</evidence>
<evidence type="ECO:0000313" key="1">
    <source>
        <dbReference type="EMBL" id="AEI11807.1"/>
    </source>
</evidence>
<protein>
    <submittedName>
        <fullName evidence="1">Vegetative protein</fullName>
    </submittedName>
</protein>
<gene>
    <name evidence="1" type="ordered locus">Celgi_1288</name>
</gene>
<proteinExistence type="predicted"/>
<name>F8A2F0_CELGA</name>
<organism evidence="1 2">
    <name type="scientific">Cellulomonas gilvus (strain ATCC 13127 / NRRL B-14078)</name>
    <name type="common">Cellvibrio gilvus</name>
    <dbReference type="NCBI Taxonomy" id="593907"/>
    <lineage>
        <taxon>Bacteria</taxon>
        <taxon>Bacillati</taxon>
        <taxon>Actinomycetota</taxon>
        <taxon>Actinomycetes</taxon>
        <taxon>Micrococcales</taxon>
        <taxon>Cellulomonadaceae</taxon>
        <taxon>Cellulomonas</taxon>
    </lineage>
</organism>
<keyword evidence="2" id="KW-1185">Reference proteome</keyword>
<reference evidence="2" key="1">
    <citation type="submission" date="2011-04" db="EMBL/GenBank/DDBJ databases">
        <title>Complete sequence of Cellvibrio gilvus ATCC 13127.</title>
        <authorList>
            <person name="Lucas S."/>
            <person name="Han J."/>
            <person name="Lapidus A."/>
            <person name="Cheng J.-F."/>
            <person name="Goodwin L."/>
            <person name="Pitluck S."/>
            <person name="Peters L."/>
            <person name="Munk A."/>
            <person name="Detter J.C."/>
            <person name="Han C."/>
            <person name="Tapia R."/>
            <person name="Land M."/>
            <person name="Hauser L."/>
            <person name="Kyrpides N."/>
            <person name="Ivanova N."/>
            <person name="Ovchinnikova G."/>
            <person name="Pagani I."/>
            <person name="Mead D."/>
            <person name="Brumm P."/>
            <person name="Woyke T."/>
        </authorList>
    </citation>
    <scope>NUCLEOTIDE SEQUENCE [LARGE SCALE GENOMIC DNA]</scope>
    <source>
        <strain evidence="2">ATCC 13127 / NRRL B-14078</strain>
    </source>
</reference>